<gene>
    <name evidence="7" type="ORF">TeGR_g6738</name>
</gene>
<feature type="repeat" description="WD" evidence="4">
    <location>
        <begin position="833"/>
        <end position="874"/>
    </location>
</feature>
<accession>A0ABQ6M7I3</accession>
<dbReference type="CDD" id="cd00051">
    <property type="entry name" value="EFh"/>
    <property type="match status" value="1"/>
</dbReference>
<evidence type="ECO:0000256" key="1">
    <source>
        <dbReference type="ARBA" id="ARBA00022574"/>
    </source>
</evidence>
<feature type="domain" description="EF-hand" evidence="6">
    <location>
        <begin position="1599"/>
        <end position="1634"/>
    </location>
</feature>
<dbReference type="SUPFAM" id="SSF50998">
    <property type="entry name" value="Quinoprotein alcohol dehydrogenase-like"/>
    <property type="match status" value="1"/>
</dbReference>
<feature type="chain" id="PRO_5046142173" description="EF-hand domain-containing protein" evidence="5">
    <location>
        <begin position="28"/>
        <end position="1716"/>
    </location>
</feature>
<dbReference type="PANTHER" id="PTHR44019:SF8">
    <property type="entry name" value="POC1 CENTRIOLAR PROTEIN HOMOLOG"/>
    <property type="match status" value="1"/>
</dbReference>
<evidence type="ECO:0000256" key="2">
    <source>
        <dbReference type="ARBA" id="ARBA00022737"/>
    </source>
</evidence>
<dbReference type="Gene3D" id="2.60.60.30">
    <property type="entry name" value="sav2460 like domains"/>
    <property type="match status" value="1"/>
</dbReference>
<dbReference type="InterPro" id="IPR050505">
    <property type="entry name" value="WDR55/POC1"/>
</dbReference>
<organism evidence="7 8">
    <name type="scientific">Tetraparma gracilis</name>
    <dbReference type="NCBI Taxonomy" id="2962635"/>
    <lineage>
        <taxon>Eukaryota</taxon>
        <taxon>Sar</taxon>
        <taxon>Stramenopiles</taxon>
        <taxon>Ochrophyta</taxon>
        <taxon>Bolidophyceae</taxon>
        <taxon>Parmales</taxon>
        <taxon>Triparmaceae</taxon>
        <taxon>Tetraparma</taxon>
    </lineage>
</organism>
<proteinExistence type="predicted"/>
<dbReference type="InterPro" id="IPR011992">
    <property type="entry name" value="EF-hand-dom_pair"/>
</dbReference>
<evidence type="ECO:0000256" key="5">
    <source>
        <dbReference type="SAM" id="SignalP"/>
    </source>
</evidence>
<dbReference type="EMBL" id="BRYB01000035">
    <property type="protein sequence ID" value="GMI21051.1"/>
    <property type="molecule type" value="Genomic_DNA"/>
</dbReference>
<feature type="domain" description="EF-hand" evidence="6">
    <location>
        <begin position="1493"/>
        <end position="1528"/>
    </location>
</feature>
<dbReference type="InterPro" id="IPR015943">
    <property type="entry name" value="WD40/YVTN_repeat-like_dom_sf"/>
</dbReference>
<keyword evidence="5" id="KW-0732">Signal</keyword>
<dbReference type="SUPFAM" id="SSF47473">
    <property type="entry name" value="EF-hand"/>
    <property type="match status" value="1"/>
</dbReference>
<feature type="repeat" description="WD" evidence="4">
    <location>
        <begin position="994"/>
        <end position="1025"/>
    </location>
</feature>
<dbReference type="InterPro" id="IPR002048">
    <property type="entry name" value="EF_hand_dom"/>
</dbReference>
<dbReference type="InterPro" id="IPR019775">
    <property type="entry name" value="WD40_repeat_CS"/>
</dbReference>
<evidence type="ECO:0000259" key="6">
    <source>
        <dbReference type="PROSITE" id="PS50222"/>
    </source>
</evidence>
<dbReference type="PROSITE" id="PS50082">
    <property type="entry name" value="WD_REPEATS_2"/>
    <property type="match status" value="3"/>
</dbReference>
<dbReference type="PANTHER" id="PTHR44019">
    <property type="entry name" value="WD REPEAT-CONTAINING PROTEIN 55"/>
    <property type="match status" value="1"/>
</dbReference>
<dbReference type="Gene3D" id="2.130.10.10">
    <property type="entry name" value="YVTN repeat-like/Quinoprotein amine dehydrogenase"/>
    <property type="match status" value="3"/>
</dbReference>
<name>A0ABQ6M7I3_9STRA</name>
<feature type="domain" description="EF-hand" evidence="6">
    <location>
        <begin position="1536"/>
        <end position="1562"/>
    </location>
</feature>
<dbReference type="PROSITE" id="PS50222">
    <property type="entry name" value="EF_HAND_2"/>
    <property type="match status" value="3"/>
</dbReference>
<dbReference type="Proteomes" id="UP001165060">
    <property type="component" value="Unassembled WGS sequence"/>
</dbReference>
<dbReference type="PROSITE" id="PS00018">
    <property type="entry name" value="EF_HAND_1"/>
    <property type="match status" value="2"/>
</dbReference>
<feature type="signal peptide" evidence="5">
    <location>
        <begin position="1"/>
        <end position="27"/>
    </location>
</feature>
<protein>
    <recommendedName>
        <fullName evidence="6">EF-hand domain-containing protein</fullName>
    </recommendedName>
</protein>
<dbReference type="InterPro" id="IPR018247">
    <property type="entry name" value="EF_Hand_1_Ca_BS"/>
</dbReference>
<dbReference type="Gene3D" id="1.10.238.10">
    <property type="entry name" value="EF-hand"/>
    <property type="match status" value="1"/>
</dbReference>
<dbReference type="CDD" id="cd06974">
    <property type="entry name" value="TerD_like"/>
    <property type="match status" value="1"/>
</dbReference>
<dbReference type="Pfam" id="PF13202">
    <property type="entry name" value="EF-hand_5"/>
    <property type="match status" value="2"/>
</dbReference>
<comment type="caution">
    <text evidence="7">The sequence shown here is derived from an EMBL/GenBank/DDBJ whole genome shotgun (WGS) entry which is preliminary data.</text>
</comment>
<dbReference type="InterPro" id="IPR011047">
    <property type="entry name" value="Quinoprotein_ADH-like_sf"/>
</dbReference>
<dbReference type="InterPro" id="IPR003325">
    <property type="entry name" value="TerD"/>
</dbReference>
<evidence type="ECO:0000313" key="8">
    <source>
        <dbReference type="Proteomes" id="UP001165060"/>
    </source>
</evidence>
<keyword evidence="1 4" id="KW-0853">WD repeat</keyword>
<dbReference type="Pfam" id="PF02342">
    <property type="entry name" value="TerD"/>
    <property type="match status" value="1"/>
</dbReference>
<keyword evidence="8" id="KW-1185">Reference proteome</keyword>
<keyword evidence="3" id="KW-0106">Calcium</keyword>
<dbReference type="Pfam" id="PF00400">
    <property type="entry name" value="WD40"/>
    <property type="match status" value="2"/>
</dbReference>
<keyword evidence="2" id="KW-0677">Repeat</keyword>
<evidence type="ECO:0000256" key="4">
    <source>
        <dbReference type="PROSITE-ProRule" id="PRU00221"/>
    </source>
</evidence>
<sequence>MNPGALLLDGGVLLLVSLGYWTAAGESADLDIGLLTFNNKGHKLDEITFSNSLSNDGAVEHLGDALGGDADGDSETILVDLSAVSKRVFALVLVATCSTGTMSDCKSMGCRMMQRFDKKRGEMTQKDMIRVDMETSDPHFCKSNASVMFMIYRQDEYVDPSPDAPPSLGWMAHTVCSHLTSKNVDECVPTAQCALQEIIPAIVVRGQEMPIKNVTDIIAFIQPVTLAFFRTNWPRGGYETEGFVRTMCKVLMKENVALREKKQSSRLVLLLCEMFQQIDVHGEGVVHWGEFTSFCVAAGMSASTSAAKQCAPDVEYTYGANDHFKHYGHKYSQIKVWESVGKVALIEERGSKVRIVNKRTGVLESVICIFSKKAFDEEPNDPLDESSYNTVMDCVYFYHKSNHHIVIAGSDYSISFWRFEPSKRVIQWASQISCEYVQMKLLFVPPTPHAKGCLYSAGTDRMLSQWDLETKRRLHHAEDAHEDVITSLIFIPSLLMVASGSMDKQIKLWDFDTCRIRGKPLVTQEPVKSLSRSAEKLVSCGPCNVVVWEFQSMSELHVISLASPSLPTFVNASIITFDDLEQGPQCRVLTGDSSGTFKIWTLSDNATAGEGKSEIAQTFKAKPTLGSMLNFETTPSSRGGCWPDIYLAGTGRETELFMAKRVMKPHITMPLAVHLYSSNTIVTTEHKDLFVWNIMTGGEEFHVTDASPYEITAITLDYPLQRKLYIGNSKGQILVFNAFSCSQICVVDAHASAVLAISFCEFSRHVITAGVDRSVIVFEEKDSTLKQMRTLTNSHDAALACFDYSPYLSLFTTVCGEDIKVWDFQDLQLQDHLDQHETEVTAISFVRKMPMLISGDIQGRILVWSVERRTALSSASFKCLFSCVLSPATPTASDISAVVHNVRHIRFLYHPEDKMCEESPVSMFCSDFTGLMCVWDFEEIKSSSGLELMKKSEFASADEAYNAMMRYEKNGVFASARRNTSLFPTRTVQSTNHWQAHDESILALATLQAAPMIVTTAADCKLRLWAGFPCKMGLRSCQIGSMFGEIDTMDYEEQRVERLERWHCPNVLNVSEMADHTQLVSEILEEVVEEKDAQANLLARMKDMNPALLAQMGNYVATNQQITPKASPIGRATLATGDRKRSHAANQPSRIKNKATPEQLKINKRLVELDPGKKKMGGAKGSRRASMKRVSMIINQDQEADIEAELMDMFADKEDLEEQQRLKKMQVKKIVDEMRQHMTSAYTSKTRTGKVIYGNLYTETKMKAKGESMAFSDRDYTLSDFAAKKFKAEKERKKKIRFARKQKELIREREEEESKMQEAEWAETTSSMARVEVRDEEQQGARIENMDSFFVTERPETPKFEYDLGPGMELDNSSVGSNSLRSVESYDSFSIDESLAGSVVTDAESIHRVEQTREDVTEKIARENKMVAFKNKNKNRRKTNLKTGGRRISLLARQTELGHKTESKLTPERRQSLVHMKRQTIAMASHFGTYTRTEVLQLSELLYAMDFDGDGNISAQEFEYYLKNGEYGDTFKHLQFEVMDLDKSGEVTVEEIVGLVFHKAHKEDKKRIMVCMQDDIDKRMALAHKLANKKIKHRRITTVDMNSAADLFSFFDTKGKGKVSVKEINKILLSDAKIRQVLNPADVHTMLLEYGQRDDRGELFLDEDGWVQFTYNFKGGFEVVDARNGKVLERHKLDDVDEAEEEEGKRRIRKTVKDSL</sequence>
<dbReference type="PROSITE" id="PS50294">
    <property type="entry name" value="WD_REPEATS_REGION"/>
    <property type="match status" value="1"/>
</dbReference>
<dbReference type="SMART" id="SM00320">
    <property type="entry name" value="WD40"/>
    <property type="match status" value="8"/>
</dbReference>
<evidence type="ECO:0000313" key="7">
    <source>
        <dbReference type="EMBL" id="GMI21051.1"/>
    </source>
</evidence>
<reference evidence="7 8" key="1">
    <citation type="journal article" date="2023" name="Commun. Biol.">
        <title>Genome analysis of Parmales, the sister group of diatoms, reveals the evolutionary specialization of diatoms from phago-mixotrophs to photoautotrophs.</title>
        <authorList>
            <person name="Ban H."/>
            <person name="Sato S."/>
            <person name="Yoshikawa S."/>
            <person name="Yamada K."/>
            <person name="Nakamura Y."/>
            <person name="Ichinomiya M."/>
            <person name="Sato N."/>
            <person name="Blanc-Mathieu R."/>
            <person name="Endo H."/>
            <person name="Kuwata A."/>
            <person name="Ogata H."/>
        </authorList>
    </citation>
    <scope>NUCLEOTIDE SEQUENCE [LARGE SCALE GENOMIC DNA]</scope>
</reference>
<dbReference type="PROSITE" id="PS00678">
    <property type="entry name" value="WD_REPEATS_1"/>
    <property type="match status" value="1"/>
</dbReference>
<feature type="repeat" description="WD" evidence="4">
    <location>
        <begin position="478"/>
        <end position="513"/>
    </location>
</feature>
<dbReference type="InterPro" id="IPR001680">
    <property type="entry name" value="WD40_rpt"/>
</dbReference>
<evidence type="ECO:0000256" key="3">
    <source>
        <dbReference type="ARBA" id="ARBA00022837"/>
    </source>
</evidence>